<dbReference type="SUPFAM" id="SSF56300">
    <property type="entry name" value="Metallo-dependent phosphatases"/>
    <property type="match status" value="1"/>
</dbReference>
<proteinExistence type="predicted"/>
<evidence type="ECO:0000256" key="1">
    <source>
        <dbReference type="ARBA" id="ARBA00022801"/>
    </source>
</evidence>
<evidence type="ECO:0000313" key="3">
    <source>
        <dbReference type="EMBL" id="AFL76421.1"/>
    </source>
</evidence>
<dbReference type="InterPro" id="IPR014576">
    <property type="entry name" value="Pesterase_YhaO"/>
</dbReference>
<dbReference type="STRING" id="765911.Thivi_4630"/>
<keyword evidence="1" id="KW-0378">Hydrolase</keyword>
<dbReference type="PANTHER" id="PTHR30337:SF7">
    <property type="entry name" value="PHOSPHOESTERASE"/>
    <property type="match status" value="1"/>
</dbReference>
<name>I3YHF3_THIV6</name>
<dbReference type="PIRSF" id="PIRSF033091">
    <property type="entry name" value="Pesterase_YhaO"/>
    <property type="match status" value="1"/>
</dbReference>
<evidence type="ECO:0000259" key="2">
    <source>
        <dbReference type="Pfam" id="PF00149"/>
    </source>
</evidence>
<dbReference type="InterPro" id="IPR004843">
    <property type="entry name" value="Calcineurin-like_PHP"/>
</dbReference>
<dbReference type="HOGENOM" id="CLU_026621_4_0_6"/>
<keyword evidence="3" id="KW-0540">Nuclease</keyword>
<dbReference type="KEGG" id="tvi:Thivi_4630"/>
<feature type="domain" description="Calcineurin-like phosphoesterase" evidence="2">
    <location>
        <begin position="1"/>
        <end position="196"/>
    </location>
</feature>
<dbReference type="GO" id="GO:0004527">
    <property type="term" value="F:exonuclease activity"/>
    <property type="evidence" value="ECO:0007669"/>
    <property type="project" value="UniProtKB-KW"/>
</dbReference>
<keyword evidence="3" id="KW-0269">Exonuclease</keyword>
<dbReference type="Pfam" id="PF00149">
    <property type="entry name" value="Metallophos"/>
    <property type="match status" value="1"/>
</dbReference>
<dbReference type="PANTHER" id="PTHR30337">
    <property type="entry name" value="COMPONENT OF ATP-DEPENDENT DSDNA EXONUCLEASE"/>
    <property type="match status" value="1"/>
</dbReference>
<sequence length="424" mass="46744">MKFIHAADVHLDSPLRGLERYEGAPVEDLRGATRRAFENLADLALSEAVDFVLLAGDLYDGDWKDYNTGLFFSRQMARLREAGIQVLAIAGNHDAASQITRVLRPPENVRVFSTRTPETHRLESLGVAVHGQGFATRAVTEDLTLAYPLADPNLFNIGLLHTSLDGRPGHEPYAPSSLDRLRSRGYHYWALGHVHQREVVAREPWVVFPGNLQGRHARESGAKGCTLVQVEDGRVSGIEHLALDVVRWAVCPVDLTEAVTLDEVYDRVEPVLRAAARAADGRLLAVRIRLTGLCAIHDRLHAGFDQIVNDCRALAGGIGIGEPWVEKVLIETRGTRAETTPDRHDAVGELLRSIRELRLDAPRLAALTEEVAELGAKLPFDLRTGDDAFDPTQADYLQGCLEDVKSLLLDRLLGQEAERENGTP</sequence>
<dbReference type="AlphaFoldDB" id="I3YHF3"/>
<dbReference type="Proteomes" id="UP000006062">
    <property type="component" value="Chromosome"/>
</dbReference>
<evidence type="ECO:0000313" key="4">
    <source>
        <dbReference type="Proteomes" id="UP000006062"/>
    </source>
</evidence>
<dbReference type="CDD" id="cd00840">
    <property type="entry name" value="MPP_Mre11_N"/>
    <property type="match status" value="1"/>
</dbReference>
<dbReference type="InterPro" id="IPR029052">
    <property type="entry name" value="Metallo-depent_PP-like"/>
</dbReference>
<reference evidence="3 4" key="1">
    <citation type="submission" date="2012-06" db="EMBL/GenBank/DDBJ databases">
        <title>Complete sequence of Thiocystis violascens DSM 198.</title>
        <authorList>
            <consortium name="US DOE Joint Genome Institute"/>
            <person name="Lucas S."/>
            <person name="Han J."/>
            <person name="Lapidus A."/>
            <person name="Cheng J.-F."/>
            <person name="Goodwin L."/>
            <person name="Pitluck S."/>
            <person name="Peters L."/>
            <person name="Ovchinnikova G."/>
            <person name="Teshima H."/>
            <person name="Detter J.C."/>
            <person name="Han C."/>
            <person name="Tapia R."/>
            <person name="Land M."/>
            <person name="Hauser L."/>
            <person name="Kyrpides N."/>
            <person name="Ivanova N."/>
            <person name="Pagani I."/>
            <person name="Vogl K."/>
            <person name="Liu Z."/>
            <person name="Frigaard N.-U."/>
            <person name="Bryant D."/>
            <person name="Woyke T."/>
        </authorList>
    </citation>
    <scope>NUCLEOTIDE SEQUENCE [LARGE SCALE GENOMIC DNA]</scope>
    <source>
        <strain evidence="4">ATCC 17096 / DSM 198 / 6111</strain>
    </source>
</reference>
<organism evidence="3 4">
    <name type="scientific">Thiocystis violascens (strain ATCC 17096 / DSM 198 / 6111)</name>
    <name type="common">Chromatium violascens</name>
    <dbReference type="NCBI Taxonomy" id="765911"/>
    <lineage>
        <taxon>Bacteria</taxon>
        <taxon>Pseudomonadati</taxon>
        <taxon>Pseudomonadota</taxon>
        <taxon>Gammaproteobacteria</taxon>
        <taxon>Chromatiales</taxon>
        <taxon>Chromatiaceae</taxon>
        <taxon>Thiocystis</taxon>
    </lineage>
</organism>
<keyword evidence="4" id="KW-1185">Reference proteome</keyword>
<dbReference type="EMBL" id="CP003154">
    <property type="protein sequence ID" value="AFL76421.1"/>
    <property type="molecule type" value="Genomic_DNA"/>
</dbReference>
<dbReference type="Gene3D" id="3.60.21.10">
    <property type="match status" value="1"/>
</dbReference>
<dbReference type="InterPro" id="IPR050535">
    <property type="entry name" value="DNA_Repair-Maintenance_Comp"/>
</dbReference>
<dbReference type="eggNOG" id="COG0420">
    <property type="taxonomic scope" value="Bacteria"/>
</dbReference>
<dbReference type="InterPro" id="IPR041796">
    <property type="entry name" value="Mre11_N"/>
</dbReference>
<dbReference type="OrthoDB" id="9773856at2"/>
<protein>
    <submittedName>
        <fullName evidence="3">DNA repair exonuclease</fullName>
    </submittedName>
</protein>
<dbReference type="RefSeq" id="WP_014780789.1">
    <property type="nucleotide sequence ID" value="NC_018012.1"/>
</dbReference>
<accession>I3YHF3</accession>
<gene>
    <name evidence="3" type="ordered locus">Thivi_4630</name>
</gene>